<dbReference type="PANTHER" id="PTHR12629:SF0">
    <property type="entry name" value="DIPHOSPHOINOSITOL-POLYPHOSPHATE DIPHOSPHATASE"/>
    <property type="match status" value="1"/>
</dbReference>
<dbReference type="KEGG" id="fiy:BN1229_v1_1025"/>
<dbReference type="AlphaFoldDB" id="A0A0D6JCI7"/>
<evidence type="ECO:0000313" key="5">
    <source>
        <dbReference type="EMBL" id="CPR16922.1"/>
    </source>
</evidence>
<dbReference type="RefSeq" id="WP_046477076.1">
    <property type="nucleotide sequence ID" value="NZ_LN829118.1"/>
</dbReference>
<dbReference type="GO" id="GO:0016462">
    <property type="term" value="F:pyrophosphatase activity"/>
    <property type="evidence" value="ECO:0007669"/>
    <property type="project" value="InterPro"/>
</dbReference>
<dbReference type="GO" id="GO:0005737">
    <property type="term" value="C:cytoplasm"/>
    <property type="evidence" value="ECO:0007669"/>
    <property type="project" value="TreeGrafter"/>
</dbReference>
<evidence type="ECO:0000313" key="6">
    <source>
        <dbReference type="Proteomes" id="UP000033187"/>
    </source>
</evidence>
<keyword evidence="4" id="KW-0460">Magnesium</keyword>
<keyword evidence="6" id="KW-1185">Reference proteome</keyword>
<dbReference type="InterPro" id="IPR047198">
    <property type="entry name" value="DDP-like_NUDIX"/>
</dbReference>
<protein>
    <recommendedName>
        <fullName evidence="7">NUDIX hydrolase</fullName>
    </recommendedName>
</protein>
<reference evidence="6" key="1">
    <citation type="submission" date="2015-02" db="EMBL/GenBank/DDBJ databases">
        <authorList>
            <person name="Chooi Y.-H."/>
        </authorList>
    </citation>
    <scope>NUCLEOTIDE SEQUENCE [LARGE SCALE GENOMIC DNA]</scope>
    <source>
        <strain evidence="6">strain Y</strain>
    </source>
</reference>
<dbReference type="CDD" id="cd04666">
    <property type="entry name" value="NUDIX_DIPP2_like_Nudt4"/>
    <property type="match status" value="1"/>
</dbReference>
<dbReference type="PANTHER" id="PTHR12629">
    <property type="entry name" value="DIPHOSPHOINOSITOL POLYPHOSPHATE PHOSPHOHYDROLASE"/>
    <property type="match status" value="1"/>
</dbReference>
<proteinExistence type="predicted"/>
<dbReference type="Proteomes" id="UP000033187">
    <property type="component" value="Chromosome 1"/>
</dbReference>
<dbReference type="GO" id="GO:0046872">
    <property type="term" value="F:metal ion binding"/>
    <property type="evidence" value="ECO:0007669"/>
    <property type="project" value="UniProtKB-KW"/>
</dbReference>
<keyword evidence="2" id="KW-0479">Metal-binding</keyword>
<dbReference type="InterPro" id="IPR015797">
    <property type="entry name" value="NUDIX_hydrolase-like_dom_sf"/>
</dbReference>
<dbReference type="OrthoDB" id="7066910at2"/>
<comment type="cofactor">
    <cofactor evidence="1">
        <name>Mg(2+)</name>
        <dbReference type="ChEBI" id="CHEBI:18420"/>
    </cofactor>
</comment>
<organism evidence="5 6">
    <name type="scientific">Candidatus Filomicrobium marinum</name>
    <dbReference type="NCBI Taxonomy" id="1608628"/>
    <lineage>
        <taxon>Bacteria</taxon>
        <taxon>Pseudomonadati</taxon>
        <taxon>Pseudomonadota</taxon>
        <taxon>Alphaproteobacteria</taxon>
        <taxon>Hyphomicrobiales</taxon>
        <taxon>Hyphomicrobiaceae</taxon>
        <taxon>Filomicrobium</taxon>
    </lineage>
</organism>
<gene>
    <name evidence="5" type="ORF">YBN1229_v1_1025</name>
</gene>
<evidence type="ECO:0000256" key="1">
    <source>
        <dbReference type="ARBA" id="ARBA00001946"/>
    </source>
</evidence>
<evidence type="ECO:0000256" key="3">
    <source>
        <dbReference type="ARBA" id="ARBA00022801"/>
    </source>
</evidence>
<evidence type="ECO:0000256" key="4">
    <source>
        <dbReference type="ARBA" id="ARBA00022842"/>
    </source>
</evidence>
<dbReference type="SUPFAM" id="SSF55811">
    <property type="entry name" value="Nudix"/>
    <property type="match status" value="1"/>
</dbReference>
<keyword evidence="3" id="KW-0378">Hydrolase</keyword>
<dbReference type="KEGG" id="fil:BN1229_v1_1021"/>
<evidence type="ECO:0000256" key="2">
    <source>
        <dbReference type="ARBA" id="ARBA00022723"/>
    </source>
</evidence>
<name>A0A0D6JCI7_9HYPH</name>
<dbReference type="Gene3D" id="3.90.79.10">
    <property type="entry name" value="Nucleoside Triphosphate Pyrophosphohydrolase"/>
    <property type="match status" value="1"/>
</dbReference>
<sequence length="139" mass="15809">MKTELVQYGALPYVVVDNEPLICLVTTRETKRWIIPKGWSKVGMPDSTVASREAFEEAGVSGTISEKVLGSYEYRKKLHAFAYAKCRVSVFALHVDRQLLDWPERRQRQIAWLVPHDAANRVSERGLANLIAAFAYEEV</sequence>
<accession>A0A0D6JCI7</accession>
<dbReference type="EMBL" id="LN829119">
    <property type="protein sequence ID" value="CPR16922.1"/>
    <property type="molecule type" value="Genomic_DNA"/>
</dbReference>
<evidence type="ECO:0008006" key="7">
    <source>
        <dbReference type="Google" id="ProtNLM"/>
    </source>
</evidence>